<protein>
    <submittedName>
        <fullName evidence="1">Uncharacterized protein</fullName>
    </submittedName>
</protein>
<evidence type="ECO:0000313" key="1">
    <source>
        <dbReference type="EMBL" id="KAA6365861.1"/>
    </source>
</evidence>
<gene>
    <name evidence="1" type="ORF">EZS28_038612</name>
</gene>
<evidence type="ECO:0000313" key="2">
    <source>
        <dbReference type="Proteomes" id="UP000324800"/>
    </source>
</evidence>
<dbReference type="AlphaFoldDB" id="A0A5J4U7L6"/>
<proteinExistence type="predicted"/>
<name>A0A5J4U7L6_9EUKA</name>
<dbReference type="Proteomes" id="UP000324800">
    <property type="component" value="Unassembled WGS sequence"/>
</dbReference>
<reference evidence="1 2" key="1">
    <citation type="submission" date="2019-03" db="EMBL/GenBank/DDBJ databases">
        <title>Single cell metagenomics reveals metabolic interactions within the superorganism composed of flagellate Streblomastix strix and complex community of Bacteroidetes bacteria on its surface.</title>
        <authorList>
            <person name="Treitli S.C."/>
            <person name="Kolisko M."/>
            <person name="Husnik F."/>
            <person name="Keeling P."/>
            <person name="Hampl V."/>
        </authorList>
    </citation>
    <scope>NUCLEOTIDE SEQUENCE [LARGE SCALE GENOMIC DNA]</scope>
    <source>
        <strain evidence="1">ST1C</strain>
    </source>
</reference>
<sequence>MSQLIVMLSRLRVGHLFANIANLALKPFQFKMQVSERYFDAINAFQEFDAGAKKSTFIVINNEEYVDLHNTRDNNLIRGMVQNTGTVESEKENIMQKMIARFSQMISKFIQLHKYDFCKENNIGPAITPQGNYARINDSTVLMNNKQDARGDVSTSQHVNKQCQLDASFTLNQQFDIQTLDAISFIQII</sequence>
<comment type="caution">
    <text evidence="1">The sequence shown here is derived from an EMBL/GenBank/DDBJ whole genome shotgun (WGS) entry which is preliminary data.</text>
</comment>
<dbReference type="EMBL" id="SNRW01019991">
    <property type="protein sequence ID" value="KAA6365861.1"/>
    <property type="molecule type" value="Genomic_DNA"/>
</dbReference>
<feature type="non-terminal residue" evidence="1">
    <location>
        <position position="189"/>
    </location>
</feature>
<organism evidence="1 2">
    <name type="scientific">Streblomastix strix</name>
    <dbReference type="NCBI Taxonomy" id="222440"/>
    <lineage>
        <taxon>Eukaryota</taxon>
        <taxon>Metamonada</taxon>
        <taxon>Preaxostyla</taxon>
        <taxon>Oxymonadida</taxon>
        <taxon>Streblomastigidae</taxon>
        <taxon>Streblomastix</taxon>
    </lineage>
</organism>
<accession>A0A5J4U7L6</accession>